<dbReference type="KEGG" id="cprv:CYPRO_2117"/>
<accession>A0A345ULL4</accession>
<dbReference type="InterPro" id="IPR050563">
    <property type="entry name" value="4-hydroxybenzoyl-CoA_TE"/>
</dbReference>
<dbReference type="EMBL" id="CP027806">
    <property type="protein sequence ID" value="AXJ01366.1"/>
    <property type="molecule type" value="Genomic_DNA"/>
</dbReference>
<sequence length="135" mass="15691">MIYPFEIELDVRDYELDAQGIVNNANYQHYFEHARHELLRKISLSFVGLHEAGFDWVVHRVEIDYKKPLRSGERFRVKVAAEQKGVRFIFHQKIERVSDGAVTTTGKISSVFMQNGRPVRPPQLVIDAYKTLYPG</sequence>
<evidence type="ECO:0000256" key="1">
    <source>
        <dbReference type="ARBA" id="ARBA00005953"/>
    </source>
</evidence>
<evidence type="ECO:0000313" key="4">
    <source>
        <dbReference type="Proteomes" id="UP000254808"/>
    </source>
</evidence>
<dbReference type="InterPro" id="IPR006684">
    <property type="entry name" value="YbgC/YbaW"/>
</dbReference>
<protein>
    <submittedName>
        <fullName evidence="3">Acyl-CoA thioester hydrolase</fullName>
    </submittedName>
</protein>
<comment type="similarity">
    <text evidence="1">Belongs to the 4-hydroxybenzoyl-CoA thioesterase family.</text>
</comment>
<dbReference type="PIRSF" id="PIRSF003230">
    <property type="entry name" value="YbgC"/>
    <property type="match status" value="1"/>
</dbReference>
<name>A0A345ULL4_9BACT</name>
<dbReference type="Gene3D" id="3.10.129.10">
    <property type="entry name" value="Hotdog Thioesterase"/>
    <property type="match status" value="1"/>
</dbReference>
<dbReference type="Proteomes" id="UP000254808">
    <property type="component" value="Chromosome"/>
</dbReference>
<dbReference type="AlphaFoldDB" id="A0A345ULL4"/>
<proteinExistence type="inferred from homology"/>
<dbReference type="PANTHER" id="PTHR31793">
    <property type="entry name" value="4-HYDROXYBENZOYL-COA THIOESTERASE FAMILY MEMBER"/>
    <property type="match status" value="1"/>
</dbReference>
<organism evidence="3 4">
    <name type="scientific">Cyclonatronum proteinivorum</name>
    <dbReference type="NCBI Taxonomy" id="1457365"/>
    <lineage>
        <taxon>Bacteria</taxon>
        <taxon>Pseudomonadati</taxon>
        <taxon>Balneolota</taxon>
        <taxon>Balneolia</taxon>
        <taxon>Balneolales</taxon>
        <taxon>Cyclonatronaceae</taxon>
        <taxon>Cyclonatronum</taxon>
    </lineage>
</organism>
<evidence type="ECO:0000256" key="2">
    <source>
        <dbReference type="ARBA" id="ARBA00022801"/>
    </source>
</evidence>
<dbReference type="InterPro" id="IPR029069">
    <property type="entry name" value="HotDog_dom_sf"/>
</dbReference>
<keyword evidence="2 3" id="KW-0378">Hydrolase</keyword>
<dbReference type="PANTHER" id="PTHR31793:SF27">
    <property type="entry name" value="NOVEL THIOESTERASE SUPERFAMILY DOMAIN AND SAPOSIN A-TYPE DOMAIN CONTAINING PROTEIN (0610012H03RIK)"/>
    <property type="match status" value="1"/>
</dbReference>
<keyword evidence="4" id="KW-1185">Reference proteome</keyword>
<dbReference type="GO" id="GO:0047617">
    <property type="term" value="F:fatty acyl-CoA hydrolase activity"/>
    <property type="evidence" value="ECO:0007669"/>
    <property type="project" value="TreeGrafter"/>
</dbReference>
<gene>
    <name evidence="3" type="ORF">CYPRO_2117</name>
</gene>
<evidence type="ECO:0000313" key="3">
    <source>
        <dbReference type="EMBL" id="AXJ01366.1"/>
    </source>
</evidence>
<dbReference type="CDD" id="cd00586">
    <property type="entry name" value="4HBT"/>
    <property type="match status" value="1"/>
</dbReference>
<dbReference type="Pfam" id="PF13279">
    <property type="entry name" value="4HBT_2"/>
    <property type="match status" value="1"/>
</dbReference>
<reference evidence="3 4" key="1">
    <citation type="submission" date="2018-03" db="EMBL/GenBank/DDBJ databases">
        <title>Phenotypic and genomic properties of Cyclonatronum proteinivorum gen. nov., sp. nov., a haloalkaliphilic bacteroidete from soda lakes possessing Na+-translocating rhodopsin.</title>
        <authorList>
            <person name="Toshchakov S.V."/>
            <person name="Korzhenkov A."/>
            <person name="Samarov N.I."/>
            <person name="Kublanov I.V."/>
            <person name="Muntyan M.S."/>
            <person name="Sorokin D.Y."/>
        </authorList>
    </citation>
    <scope>NUCLEOTIDE SEQUENCE [LARGE SCALE GENOMIC DNA]</scope>
    <source>
        <strain evidence="3 4">Omega</strain>
    </source>
</reference>
<dbReference type="SUPFAM" id="SSF54637">
    <property type="entry name" value="Thioesterase/thiol ester dehydrase-isomerase"/>
    <property type="match status" value="1"/>
</dbReference>